<dbReference type="Pfam" id="PF18616">
    <property type="entry name" value="CdiI_3"/>
    <property type="match status" value="1"/>
</dbReference>
<dbReference type="EMBL" id="JBDZYD010000007">
    <property type="protein sequence ID" value="MEQ0561626.1"/>
    <property type="molecule type" value="Genomic_DNA"/>
</dbReference>
<organism evidence="1 2">
    <name type="scientific">Amycolatopsis melonis</name>
    <dbReference type="NCBI Taxonomy" id="3156488"/>
    <lineage>
        <taxon>Bacteria</taxon>
        <taxon>Bacillati</taxon>
        <taxon>Actinomycetota</taxon>
        <taxon>Actinomycetes</taxon>
        <taxon>Pseudonocardiales</taxon>
        <taxon>Pseudonocardiaceae</taxon>
        <taxon>Amycolatopsis</taxon>
    </lineage>
</organism>
<accession>A0ABV0LH64</accession>
<keyword evidence="2" id="KW-1185">Reference proteome</keyword>
<dbReference type="InterPro" id="IPR040547">
    <property type="entry name" value="CdiI"/>
</dbReference>
<evidence type="ECO:0000313" key="2">
    <source>
        <dbReference type="Proteomes" id="UP001440984"/>
    </source>
</evidence>
<gene>
    <name evidence="1" type="ORF">ABJI51_21285</name>
</gene>
<dbReference type="Proteomes" id="UP001440984">
    <property type="component" value="Unassembled WGS sequence"/>
</dbReference>
<proteinExistence type="predicted"/>
<comment type="caution">
    <text evidence="1">The sequence shown here is derived from an EMBL/GenBank/DDBJ whole genome shotgun (WGS) entry which is preliminary data.</text>
</comment>
<evidence type="ECO:0000313" key="1">
    <source>
        <dbReference type="EMBL" id="MEQ0561626.1"/>
    </source>
</evidence>
<name>A0ABV0LH64_9PSEU</name>
<dbReference type="CDD" id="cd20691">
    <property type="entry name" value="CdiI_EC536-like"/>
    <property type="match status" value="1"/>
</dbReference>
<dbReference type="RefSeq" id="WP_348952944.1">
    <property type="nucleotide sequence ID" value="NZ_JBDZYD010000007.1"/>
</dbReference>
<reference evidence="1 2" key="1">
    <citation type="submission" date="2024-05" db="EMBL/GenBank/DDBJ databases">
        <authorList>
            <person name="Zhao H."/>
            <person name="Xu Y."/>
            <person name="Lin S."/>
            <person name="Spain J.C."/>
            <person name="Zhou N.-Y."/>
        </authorList>
    </citation>
    <scope>NUCLEOTIDE SEQUENCE [LARGE SCALE GENOMIC DNA]</scope>
    <source>
        <strain evidence="1 2">NEAU-NG30</strain>
    </source>
</reference>
<sequence>MGTSPHVDESLSLEQIEDRRWGSPPADATRLIKTVHALRHKPIGSLAIEDLRVLLLQQVSLAVLVPIALARLEQNPLAEGDFHPGDLLAAVLQIPRAYWQQHLGQRRRVEAVVTAVEALGNLDDHGAPHETIRQRIHAFSSSHGKCSGLLGDRAVV</sequence>
<protein>
    <submittedName>
        <fullName evidence="1">Contact-dependent growth inhibition system immunity protein</fullName>
    </submittedName>
</protein>